<dbReference type="InterPro" id="IPR036259">
    <property type="entry name" value="MFS_trans_sf"/>
</dbReference>
<dbReference type="Proteomes" id="UP000229081">
    <property type="component" value="Chromosome"/>
</dbReference>
<feature type="transmembrane region" description="Helical" evidence="8">
    <location>
        <begin position="292"/>
        <end position="311"/>
    </location>
</feature>
<evidence type="ECO:0000256" key="2">
    <source>
        <dbReference type="ARBA" id="ARBA00022448"/>
    </source>
</evidence>
<evidence type="ECO:0000256" key="8">
    <source>
        <dbReference type="SAM" id="Phobius"/>
    </source>
</evidence>
<reference evidence="9 10" key="1">
    <citation type="submission" date="2017-11" db="EMBL/GenBank/DDBJ databases">
        <title>Complete genome sequence of Sphingomonas sp. Strain Cra20, a psychrotolerant potential plant growth promoting rhizobacteria.</title>
        <authorList>
            <person name="Luo Y."/>
        </authorList>
    </citation>
    <scope>NUCLEOTIDE SEQUENCE [LARGE SCALE GENOMIC DNA]</scope>
    <source>
        <strain evidence="9 10">Cra20</strain>
    </source>
</reference>
<dbReference type="GO" id="GO:1904680">
    <property type="term" value="F:peptide transmembrane transporter activity"/>
    <property type="evidence" value="ECO:0007669"/>
    <property type="project" value="InterPro"/>
</dbReference>
<evidence type="ECO:0000256" key="4">
    <source>
        <dbReference type="ARBA" id="ARBA00022692"/>
    </source>
</evidence>
<gene>
    <name evidence="9" type="ORF">CVN68_06065</name>
</gene>
<dbReference type="InterPro" id="IPR050171">
    <property type="entry name" value="MFS_Transporters"/>
</dbReference>
<evidence type="ECO:0000256" key="1">
    <source>
        <dbReference type="ARBA" id="ARBA00004651"/>
    </source>
</evidence>
<dbReference type="InterPro" id="IPR005279">
    <property type="entry name" value="Dipep/tripep_permease"/>
</dbReference>
<keyword evidence="2" id="KW-0813">Transport</keyword>
<feature type="transmembrane region" description="Helical" evidence="8">
    <location>
        <begin position="168"/>
        <end position="186"/>
    </location>
</feature>
<dbReference type="KEGG" id="sphc:CVN68_06065"/>
<feature type="transmembrane region" description="Helical" evidence="8">
    <location>
        <begin position="30"/>
        <end position="49"/>
    </location>
</feature>
<keyword evidence="3" id="KW-1003">Cell membrane</keyword>
<evidence type="ECO:0000313" key="9">
    <source>
        <dbReference type="EMBL" id="ATY31590.1"/>
    </source>
</evidence>
<keyword evidence="7 8" id="KW-0472">Membrane</keyword>
<feature type="transmembrane region" description="Helical" evidence="8">
    <location>
        <begin position="354"/>
        <end position="379"/>
    </location>
</feature>
<dbReference type="InterPro" id="IPR018456">
    <property type="entry name" value="PTR2_symporter_CS"/>
</dbReference>
<feature type="transmembrane region" description="Helical" evidence="8">
    <location>
        <begin position="192"/>
        <end position="216"/>
    </location>
</feature>
<evidence type="ECO:0000256" key="7">
    <source>
        <dbReference type="ARBA" id="ARBA00023136"/>
    </source>
</evidence>
<evidence type="ECO:0000256" key="6">
    <source>
        <dbReference type="ARBA" id="ARBA00022989"/>
    </source>
</evidence>
<dbReference type="GO" id="GO:0005886">
    <property type="term" value="C:plasma membrane"/>
    <property type="evidence" value="ECO:0007669"/>
    <property type="project" value="UniProtKB-SubCell"/>
</dbReference>
<dbReference type="SUPFAM" id="SSF103473">
    <property type="entry name" value="MFS general substrate transporter"/>
    <property type="match status" value="1"/>
</dbReference>
<dbReference type="Gene3D" id="1.20.1250.20">
    <property type="entry name" value="MFS general substrate transporter like domains"/>
    <property type="match status" value="2"/>
</dbReference>
<dbReference type="RefSeq" id="WP_100281399.1">
    <property type="nucleotide sequence ID" value="NZ_CP024923.1"/>
</dbReference>
<protein>
    <submittedName>
        <fullName evidence="9">MFS transporter</fullName>
    </submittedName>
</protein>
<sequence length="453" mass="47955">MTEAAATHSERTAHPKGLAFLAATELAERFSYYGMTALLALYLVKQLLLPDHAGQVLGLAQLRALFEYRGPISNQAFASLIFGWYGGLVYFTPILGGLLADRWLGARRTVILGALLMVGGHLAMSFDASFLAALVMLILGSGCLKGNIAAQVGALYPPDAESLRARGFTLYATGINIGAVLGPLATGSVATLYGWHAGFALAAALMLVALCIYLAGQRHFSDTGPKRGDRLVLPPLTAEERRRTWALLGLIALTIPANIAYPMIWNIGIVWIDQHVDLLSPFGAVPASWFNSVESFSSIAVAAPLVALWAWQARRGREPGSIVKIGLGSAIVGAAASLFALGCLAATADGRVSVLWALAGFIGMGVAFMWFWPILLALISQAAPAKFKSTLMGGAYLSLFVGSTLMGWVGTFYDQMSNTAFWTLDAAIAFGGALLIFLARKPLHRALAPAPSG</sequence>
<name>A0A2K8MCG3_9SPHN</name>
<dbReference type="InterPro" id="IPR000109">
    <property type="entry name" value="POT_fam"/>
</dbReference>
<feature type="transmembrane region" description="Helical" evidence="8">
    <location>
        <begin position="245"/>
        <end position="272"/>
    </location>
</feature>
<dbReference type="OrthoDB" id="9772725at2"/>
<dbReference type="NCBIfam" id="TIGR00924">
    <property type="entry name" value="yjdL_sub1_fam"/>
    <property type="match status" value="1"/>
</dbReference>
<keyword evidence="5" id="KW-0653">Protein transport</keyword>
<dbReference type="PANTHER" id="PTHR23517:SF15">
    <property type="entry name" value="PROTON-DEPENDENT OLIGOPEPTIDE FAMILY TRANSPORT PROTEIN"/>
    <property type="match status" value="1"/>
</dbReference>
<feature type="transmembrane region" description="Helical" evidence="8">
    <location>
        <begin position="419"/>
        <end position="439"/>
    </location>
</feature>
<feature type="transmembrane region" description="Helical" evidence="8">
    <location>
        <begin position="391"/>
        <end position="413"/>
    </location>
</feature>
<evidence type="ECO:0000313" key="10">
    <source>
        <dbReference type="Proteomes" id="UP000229081"/>
    </source>
</evidence>
<feature type="transmembrane region" description="Helical" evidence="8">
    <location>
        <begin position="323"/>
        <end position="348"/>
    </location>
</feature>
<keyword evidence="10" id="KW-1185">Reference proteome</keyword>
<dbReference type="EMBL" id="CP024923">
    <property type="protein sequence ID" value="ATY31590.1"/>
    <property type="molecule type" value="Genomic_DNA"/>
</dbReference>
<comment type="subcellular location">
    <subcellularLocation>
        <location evidence="1">Cell membrane</location>
        <topology evidence="1">Multi-pass membrane protein</topology>
    </subcellularLocation>
</comment>
<keyword evidence="4 8" id="KW-0812">Transmembrane</keyword>
<feature type="transmembrane region" description="Helical" evidence="8">
    <location>
        <begin position="106"/>
        <end position="124"/>
    </location>
</feature>
<organism evidence="9 10">
    <name type="scientific">Sphingomonas psychrotolerans</name>
    <dbReference type="NCBI Taxonomy" id="1327635"/>
    <lineage>
        <taxon>Bacteria</taxon>
        <taxon>Pseudomonadati</taxon>
        <taxon>Pseudomonadota</taxon>
        <taxon>Alphaproteobacteria</taxon>
        <taxon>Sphingomonadales</taxon>
        <taxon>Sphingomonadaceae</taxon>
        <taxon>Sphingomonas</taxon>
    </lineage>
</organism>
<keyword evidence="6 8" id="KW-1133">Transmembrane helix</keyword>
<dbReference type="Pfam" id="PF00854">
    <property type="entry name" value="PTR2"/>
    <property type="match status" value="2"/>
</dbReference>
<dbReference type="GO" id="GO:0006857">
    <property type="term" value="P:oligopeptide transport"/>
    <property type="evidence" value="ECO:0007669"/>
    <property type="project" value="InterPro"/>
</dbReference>
<dbReference type="AlphaFoldDB" id="A0A2K8MCG3"/>
<dbReference type="CDD" id="cd17346">
    <property type="entry name" value="MFS_DtpA_like"/>
    <property type="match status" value="1"/>
</dbReference>
<feature type="transmembrane region" description="Helical" evidence="8">
    <location>
        <begin position="130"/>
        <end position="156"/>
    </location>
</feature>
<proteinExistence type="predicted"/>
<accession>A0A2K8MCG3</accession>
<dbReference type="PROSITE" id="PS01022">
    <property type="entry name" value="PTR2_1"/>
    <property type="match status" value="1"/>
</dbReference>
<dbReference type="PANTHER" id="PTHR23517">
    <property type="entry name" value="RESISTANCE PROTEIN MDTM, PUTATIVE-RELATED-RELATED"/>
    <property type="match status" value="1"/>
</dbReference>
<evidence type="ECO:0000256" key="3">
    <source>
        <dbReference type="ARBA" id="ARBA00022475"/>
    </source>
</evidence>
<feature type="transmembrane region" description="Helical" evidence="8">
    <location>
        <begin position="76"/>
        <end position="99"/>
    </location>
</feature>
<keyword evidence="5" id="KW-0571">Peptide transport</keyword>
<evidence type="ECO:0000256" key="5">
    <source>
        <dbReference type="ARBA" id="ARBA00022856"/>
    </source>
</evidence>